<evidence type="ECO:0000313" key="1">
    <source>
        <dbReference type="EMBL" id="SIN92446.1"/>
    </source>
</evidence>
<protein>
    <submittedName>
        <fullName evidence="1">Uncharacterized protein</fullName>
    </submittedName>
</protein>
<sequence>MRYNNYINSDFSEYINRYCEGIIQFKNQLKKVSLFFELSEAYSNYACRLHIDVEFFDFEAFTDRDKRSVHKFFHNYGNATGQKFISFIYKSQRARDIDIEEIKSFIYHYEFSKNIFNGFIKNILSENCSLEVISLETEPFFNYFDRFLMKSKYSKENDEYSFRKAYMNLTKSEFEFDCYYHDRLIQASTKELESKQNAISDKELSDENCCNNTDIRRFIVENKVPFSIGYSTTVIDNIIIDTSILKEKMKMYTPNPYSSIKPTTIINLIENKEQKLLLRKQLLQTKSSVLGIQIGDYVYIEDKYDNERFLTGVIKEIDLSYNDELEIKYNILKKDSSESKLPLKTASDKDIFYFLKAEIFEEEKNKVLITKESLTKLFQTKGVKNVLSKIKKKK</sequence>
<evidence type="ECO:0000313" key="2">
    <source>
        <dbReference type="Proteomes" id="UP000184782"/>
    </source>
</evidence>
<name>A0A1N6FB78_9FLAO</name>
<organism evidence="1 2">
    <name type="scientific">Chryseobacterium scophthalmum</name>
    <dbReference type="NCBI Taxonomy" id="59733"/>
    <lineage>
        <taxon>Bacteria</taxon>
        <taxon>Pseudomonadati</taxon>
        <taxon>Bacteroidota</taxon>
        <taxon>Flavobacteriia</taxon>
        <taxon>Flavobacteriales</taxon>
        <taxon>Weeksellaceae</taxon>
        <taxon>Chryseobacterium group</taxon>
        <taxon>Chryseobacterium</taxon>
    </lineage>
</organism>
<gene>
    <name evidence="1" type="ORF">SAMN05421769_1155</name>
</gene>
<keyword evidence="2" id="KW-1185">Reference proteome</keyword>
<dbReference type="AlphaFoldDB" id="A0A1N6FB78"/>
<reference evidence="2" key="1">
    <citation type="submission" date="2016-12" db="EMBL/GenBank/DDBJ databases">
        <authorList>
            <person name="Varghese N."/>
            <person name="Submissions S."/>
        </authorList>
    </citation>
    <scope>NUCLEOTIDE SEQUENCE [LARGE SCALE GENOMIC DNA]</scope>
    <source>
        <strain evidence="2">DSM 16779</strain>
    </source>
</reference>
<proteinExistence type="predicted"/>
<dbReference type="Proteomes" id="UP000184782">
    <property type="component" value="Unassembled WGS sequence"/>
</dbReference>
<dbReference type="EMBL" id="FSRQ01000001">
    <property type="protein sequence ID" value="SIN92446.1"/>
    <property type="molecule type" value="Genomic_DNA"/>
</dbReference>
<accession>A0A1N6FB78</accession>